<dbReference type="Proteomes" id="UP000663836">
    <property type="component" value="Unassembled WGS sequence"/>
</dbReference>
<name>A0A820MHJ5_9BILA</name>
<evidence type="ECO:0000313" key="2">
    <source>
        <dbReference type="EMBL" id="CAF4372724.1"/>
    </source>
</evidence>
<gene>
    <name evidence="2" type="ORF">JBS370_LOCUS42587</name>
</gene>
<feature type="compositionally biased region" description="Low complexity" evidence="1">
    <location>
        <begin position="46"/>
        <end position="64"/>
    </location>
</feature>
<evidence type="ECO:0000256" key="1">
    <source>
        <dbReference type="SAM" id="MobiDB-lite"/>
    </source>
</evidence>
<feature type="compositionally biased region" description="Basic and acidic residues" evidence="1">
    <location>
        <begin position="1"/>
        <end position="14"/>
    </location>
</feature>
<reference evidence="2" key="1">
    <citation type="submission" date="2021-02" db="EMBL/GenBank/DDBJ databases">
        <authorList>
            <person name="Nowell W R."/>
        </authorList>
    </citation>
    <scope>NUCLEOTIDE SEQUENCE</scope>
</reference>
<comment type="caution">
    <text evidence="2">The sequence shown here is derived from an EMBL/GenBank/DDBJ whole genome shotgun (WGS) entry which is preliminary data.</text>
</comment>
<protein>
    <submittedName>
        <fullName evidence="2">Uncharacterized protein</fullName>
    </submittedName>
</protein>
<feature type="region of interest" description="Disordered" evidence="1">
    <location>
        <begin position="1"/>
        <end position="64"/>
    </location>
</feature>
<feature type="compositionally biased region" description="Polar residues" evidence="1">
    <location>
        <begin position="25"/>
        <end position="34"/>
    </location>
</feature>
<evidence type="ECO:0000313" key="3">
    <source>
        <dbReference type="Proteomes" id="UP000663836"/>
    </source>
</evidence>
<dbReference type="EMBL" id="CAJOBD010057799">
    <property type="protein sequence ID" value="CAF4372724.1"/>
    <property type="molecule type" value="Genomic_DNA"/>
</dbReference>
<feature type="non-terminal residue" evidence="2">
    <location>
        <position position="133"/>
    </location>
</feature>
<organism evidence="2 3">
    <name type="scientific">Rotaria sordida</name>
    <dbReference type="NCBI Taxonomy" id="392033"/>
    <lineage>
        <taxon>Eukaryota</taxon>
        <taxon>Metazoa</taxon>
        <taxon>Spiralia</taxon>
        <taxon>Gnathifera</taxon>
        <taxon>Rotifera</taxon>
        <taxon>Eurotatoria</taxon>
        <taxon>Bdelloidea</taxon>
        <taxon>Philodinida</taxon>
        <taxon>Philodinidae</taxon>
        <taxon>Rotaria</taxon>
    </lineage>
</organism>
<proteinExistence type="predicted"/>
<sequence>MNIVKKDSDNENTRTKPKSAPPLSTHDNPNFTQVKEQKPITDDSTSPVSSIEQPSISIENPSSIPLFIENSSDPKLTLTPMNITIPTATPDSLLFHAIQDSEQLGNYQSSFETTPAIPPFQTSGPQIPIQQMW</sequence>
<accession>A0A820MHJ5</accession>
<dbReference type="AlphaFoldDB" id="A0A820MHJ5"/>